<name>A0ABT2P1T9_9GAMM</name>
<gene>
    <name evidence="1" type="ORF">N4T56_08015</name>
</gene>
<evidence type="ECO:0000313" key="1">
    <source>
        <dbReference type="EMBL" id="MCT8986437.1"/>
    </source>
</evidence>
<comment type="caution">
    <text evidence="1">The sequence shown here is derived from an EMBL/GenBank/DDBJ whole genome shotgun (WGS) entry which is preliminary data.</text>
</comment>
<protein>
    <submittedName>
        <fullName evidence="1">2OG-Fe(II) oxygenase</fullName>
    </submittedName>
</protein>
<reference evidence="1" key="1">
    <citation type="submission" date="2022-09" db="EMBL/GenBank/DDBJ databases">
        <title>Shewanella sp. KJ10-1 sp.nov, isolated from marine algae.</title>
        <authorList>
            <person name="Butt M."/>
            <person name="Lee J.K."/>
            <person name="Kim J.M."/>
            <person name="Choi D.G."/>
        </authorList>
    </citation>
    <scope>NUCLEOTIDE SEQUENCE</scope>
    <source>
        <strain evidence="1">KJ10-1</strain>
    </source>
</reference>
<sequence length="99" mass="11607">MMANVVNKTIFSSRVFSVNLVTYQENHRVMTHVDPVQQGRYYKFNVVIKQPHVGGVFTCKKYIINLFNRVYLFRPDLYEHSVTKIQSDKRVLLSIAVNI</sequence>
<dbReference type="EMBL" id="JAODOQ010000001">
    <property type="protein sequence ID" value="MCT8986437.1"/>
    <property type="molecule type" value="Genomic_DNA"/>
</dbReference>
<dbReference type="Proteomes" id="UP001431192">
    <property type="component" value="Unassembled WGS sequence"/>
</dbReference>
<organism evidence="1 2">
    <name type="scientific">Shewanella phaeophyticola</name>
    <dbReference type="NCBI Taxonomy" id="2978345"/>
    <lineage>
        <taxon>Bacteria</taxon>
        <taxon>Pseudomonadati</taxon>
        <taxon>Pseudomonadota</taxon>
        <taxon>Gammaproteobacteria</taxon>
        <taxon>Alteromonadales</taxon>
        <taxon>Shewanellaceae</taxon>
        <taxon>Shewanella</taxon>
    </lineage>
</organism>
<proteinExistence type="predicted"/>
<dbReference type="RefSeq" id="WP_261734777.1">
    <property type="nucleotide sequence ID" value="NZ_JAODOQ010000001.1"/>
</dbReference>
<keyword evidence="2" id="KW-1185">Reference proteome</keyword>
<evidence type="ECO:0000313" key="2">
    <source>
        <dbReference type="Proteomes" id="UP001431192"/>
    </source>
</evidence>
<accession>A0ABT2P1T9</accession>